<organism evidence="3 4">
    <name type="scientific">Mycena indigotica</name>
    <dbReference type="NCBI Taxonomy" id="2126181"/>
    <lineage>
        <taxon>Eukaryota</taxon>
        <taxon>Fungi</taxon>
        <taxon>Dikarya</taxon>
        <taxon>Basidiomycota</taxon>
        <taxon>Agaricomycotina</taxon>
        <taxon>Agaricomycetes</taxon>
        <taxon>Agaricomycetidae</taxon>
        <taxon>Agaricales</taxon>
        <taxon>Marasmiineae</taxon>
        <taxon>Mycenaceae</taxon>
        <taxon>Mycena</taxon>
    </lineage>
</organism>
<dbReference type="GeneID" id="59344728"/>
<sequence length="443" mass="49533">MARKTPQELGLDNKLVIWRTSLTILDQRQTALQRLPSQCPRAFVVTGPARSLYGLVTSLRKPIFSTRFLVVGVPCHNGYLVGQTEKIIAEDLDGEEASNPRRMRRHRLPSLPARAIHWSAATNFLETTTHTVDFGPGGLSGIGLLTARNPGVRVIVVGDRATKGDAELSGSQSVKYDDWWTKQFSPRLVKTSDGWHHVYRHSRLASPRQATHYGRGHDSFDCSSRFQLASGGHYTNAALRSKVAEIQAKIPAGVVYINQRQFGFQLPLWQELPVEGFCVAAGILSTEKAADIIRGLRLAGIRHVAFKPGSVDRIRQVVAIAAANADFPIILQWTGGRIVVTTLTRNSINPFSKPTAQFCQQPNISLEKRAVWLLERRDEIIGKLNRDFSKLWFGWKKDGRVAKELGEMTYEETVLRMVRLMFVAHEHRWVDVSLRNLTGQGSG</sequence>
<dbReference type="InterPro" id="IPR001227">
    <property type="entry name" value="Ac_transferase_dom_sf"/>
</dbReference>
<evidence type="ECO:0000256" key="1">
    <source>
        <dbReference type="ARBA" id="ARBA00022679"/>
    </source>
</evidence>
<keyword evidence="4" id="KW-1185">Reference proteome</keyword>
<dbReference type="PRINTS" id="PR01483">
    <property type="entry name" value="FASYNTHASE"/>
</dbReference>
<dbReference type="Proteomes" id="UP000636479">
    <property type="component" value="Unassembled WGS sequence"/>
</dbReference>
<dbReference type="InterPro" id="IPR013565">
    <property type="entry name" value="Fas1/AflB-like_central"/>
</dbReference>
<evidence type="ECO:0000259" key="2">
    <source>
        <dbReference type="Pfam" id="PF08354"/>
    </source>
</evidence>
<dbReference type="PANTHER" id="PTHR10982:SF21">
    <property type="entry name" value="FATTY ACID SYNTHASE SUBUNIT BETA"/>
    <property type="match status" value="1"/>
</dbReference>
<dbReference type="InterPro" id="IPR003965">
    <property type="entry name" value="Fatty_acid_synthase"/>
</dbReference>
<dbReference type="GO" id="GO:0004312">
    <property type="term" value="F:fatty acid synthase activity"/>
    <property type="evidence" value="ECO:0007669"/>
    <property type="project" value="InterPro"/>
</dbReference>
<dbReference type="Gene3D" id="3.20.20.70">
    <property type="entry name" value="Aldolase class I"/>
    <property type="match status" value="1"/>
</dbReference>
<proteinExistence type="predicted"/>
<evidence type="ECO:0000313" key="4">
    <source>
        <dbReference type="Proteomes" id="UP000636479"/>
    </source>
</evidence>
<dbReference type="OrthoDB" id="3033689at2759"/>
<reference evidence="3" key="1">
    <citation type="submission" date="2020-05" db="EMBL/GenBank/DDBJ databases">
        <title>Mycena genomes resolve the evolution of fungal bioluminescence.</title>
        <authorList>
            <person name="Tsai I.J."/>
        </authorList>
    </citation>
    <scope>NUCLEOTIDE SEQUENCE</scope>
    <source>
        <strain evidence="3">171206Taipei</strain>
    </source>
</reference>
<feature type="domain" description="Fatty acid synthase beta subunit AflB /Fas1-like central" evidence="2">
    <location>
        <begin position="365"/>
        <end position="439"/>
    </location>
</feature>
<evidence type="ECO:0000313" key="3">
    <source>
        <dbReference type="EMBL" id="KAF7307485.1"/>
    </source>
</evidence>
<dbReference type="Pfam" id="PF08354">
    <property type="entry name" value="Fas1-AflB-like_hel"/>
    <property type="match status" value="1"/>
</dbReference>
<gene>
    <name evidence="3" type="ORF">MIND_00543000</name>
</gene>
<dbReference type="GO" id="GO:0005835">
    <property type="term" value="C:fatty acid synthase complex"/>
    <property type="evidence" value="ECO:0007669"/>
    <property type="project" value="InterPro"/>
</dbReference>
<dbReference type="InterPro" id="IPR050830">
    <property type="entry name" value="Fungal_FAS"/>
</dbReference>
<dbReference type="InterPro" id="IPR013785">
    <property type="entry name" value="Aldolase_TIM"/>
</dbReference>
<dbReference type="AlphaFoldDB" id="A0A8H6SYG9"/>
<dbReference type="Gene3D" id="3.40.366.10">
    <property type="entry name" value="Malonyl-Coenzyme A Acyl Carrier Protein, domain 2"/>
    <property type="match status" value="1"/>
</dbReference>
<protein>
    <submittedName>
        <fullName evidence="3">Fatty acid synthase</fullName>
    </submittedName>
</protein>
<dbReference type="EMBL" id="JACAZF010000004">
    <property type="protein sequence ID" value="KAF7307485.1"/>
    <property type="molecule type" value="Genomic_DNA"/>
</dbReference>
<accession>A0A8H6SYG9</accession>
<name>A0A8H6SYG9_9AGAR</name>
<dbReference type="GO" id="GO:0006633">
    <property type="term" value="P:fatty acid biosynthetic process"/>
    <property type="evidence" value="ECO:0007669"/>
    <property type="project" value="InterPro"/>
</dbReference>
<dbReference type="RefSeq" id="XP_037222504.1">
    <property type="nucleotide sequence ID" value="XM_037362212.1"/>
</dbReference>
<dbReference type="Gene3D" id="1.20.930.70">
    <property type="match status" value="1"/>
</dbReference>
<keyword evidence="1" id="KW-0808">Transferase</keyword>
<dbReference type="PANTHER" id="PTHR10982">
    <property type="entry name" value="MALONYL COA-ACYL CARRIER PROTEIN TRANSACYLASE"/>
    <property type="match status" value="1"/>
</dbReference>
<dbReference type="GO" id="GO:0004318">
    <property type="term" value="F:enoyl-[acyl-carrier-protein] reductase (NADH) activity"/>
    <property type="evidence" value="ECO:0007669"/>
    <property type="project" value="InterPro"/>
</dbReference>
<comment type="caution">
    <text evidence="3">The sequence shown here is derived from an EMBL/GenBank/DDBJ whole genome shotgun (WGS) entry which is preliminary data.</text>
</comment>